<evidence type="ECO:0000256" key="2">
    <source>
        <dbReference type="ARBA" id="ARBA00006472"/>
    </source>
</evidence>
<dbReference type="InterPro" id="IPR050376">
    <property type="entry name" value="Pterin-4-alpha-carb_dehyd"/>
</dbReference>
<dbReference type="GO" id="GO:0008124">
    <property type="term" value="F:4-alpha-hydroxytetrahydrobiopterin dehydratase activity"/>
    <property type="evidence" value="ECO:0007669"/>
    <property type="project" value="UniProtKB-UniRule"/>
</dbReference>
<sequence>MNPLSQETCTPCRRGAVGLTPAEVAALLPQLPRWDHIEIEGIPQLQRRFPFKTYLQGLKFVHQVAHLAEENHHHPVLVLEWAQVTVRWWTHTLGGLHRNDFILAARCDDLYREFLRPHFV</sequence>
<comment type="similarity">
    <text evidence="2 4">Belongs to the pterin-4-alpha-carbinolamine dehydratase family.</text>
</comment>
<dbReference type="InterPro" id="IPR036428">
    <property type="entry name" value="PCD_sf"/>
</dbReference>
<comment type="caution">
    <text evidence="5">The sequence shown here is derived from an EMBL/GenBank/DDBJ whole genome shotgun (WGS) entry which is preliminary data.</text>
</comment>
<dbReference type="PANTHER" id="PTHR42805">
    <property type="entry name" value="PTERIN-4-ALPHA-CARBINOLAMINE DEHYDRATASE-RELATED"/>
    <property type="match status" value="1"/>
</dbReference>
<dbReference type="PANTHER" id="PTHR42805:SF1">
    <property type="entry name" value="PTERIN-4-ALPHA-CARBINOLAMINE DEHYDRATASE-RELATED"/>
    <property type="match status" value="1"/>
</dbReference>
<dbReference type="EC" id="4.2.1.96" evidence="4"/>
<dbReference type="Gene3D" id="3.30.1360.20">
    <property type="entry name" value="Transcriptional coactivator/pterin dehydratase"/>
    <property type="match status" value="1"/>
</dbReference>
<comment type="catalytic activity">
    <reaction evidence="1 4">
        <text>(4aS,6R)-4a-hydroxy-L-erythro-5,6,7,8-tetrahydrobiopterin = (6R)-L-erythro-6,7-dihydrobiopterin + H2O</text>
        <dbReference type="Rhea" id="RHEA:11920"/>
        <dbReference type="ChEBI" id="CHEBI:15377"/>
        <dbReference type="ChEBI" id="CHEBI:15642"/>
        <dbReference type="ChEBI" id="CHEBI:43120"/>
        <dbReference type="EC" id="4.2.1.96"/>
    </reaction>
</comment>
<dbReference type="GO" id="GO:0006729">
    <property type="term" value="P:tetrahydrobiopterin biosynthetic process"/>
    <property type="evidence" value="ECO:0007669"/>
    <property type="project" value="InterPro"/>
</dbReference>
<keyword evidence="6" id="KW-1185">Reference proteome</keyword>
<dbReference type="Proteomes" id="UP000050501">
    <property type="component" value="Unassembled WGS sequence"/>
</dbReference>
<dbReference type="NCBIfam" id="NF002016">
    <property type="entry name" value="PRK00823.1-1"/>
    <property type="match status" value="1"/>
</dbReference>
<evidence type="ECO:0000256" key="4">
    <source>
        <dbReference type="HAMAP-Rule" id="MF_00434"/>
    </source>
</evidence>
<evidence type="ECO:0000313" key="5">
    <source>
        <dbReference type="EMBL" id="KPL81855.1"/>
    </source>
</evidence>
<dbReference type="SUPFAM" id="SSF55248">
    <property type="entry name" value="PCD-like"/>
    <property type="match status" value="1"/>
</dbReference>
<dbReference type="STRING" id="229921.ADN01_09805"/>
<evidence type="ECO:0000256" key="1">
    <source>
        <dbReference type="ARBA" id="ARBA00001554"/>
    </source>
</evidence>
<keyword evidence="3 4" id="KW-0456">Lyase</keyword>
<dbReference type="InterPro" id="IPR001533">
    <property type="entry name" value="Pterin_deHydtase"/>
</dbReference>
<dbReference type="OrthoDB" id="9800108at2"/>
<name>A0A0P6XF12_9CHLR</name>
<dbReference type="HAMAP" id="MF_00434">
    <property type="entry name" value="Pterin_4_alpha"/>
    <property type="match status" value="1"/>
</dbReference>
<proteinExistence type="inferred from homology"/>
<evidence type="ECO:0000313" key="6">
    <source>
        <dbReference type="Proteomes" id="UP000050501"/>
    </source>
</evidence>
<accession>A0A0P6XF12</accession>
<dbReference type="AlphaFoldDB" id="A0A0P6XF12"/>
<protein>
    <recommendedName>
        <fullName evidence="4">Putative pterin-4-alpha-carbinolamine dehydratase</fullName>
        <shortName evidence="4">PHS</shortName>
        <ecNumber evidence="4">4.2.1.96</ecNumber>
    </recommendedName>
    <alternativeName>
        <fullName evidence="4">4-alpha-hydroxy-tetrahydropterin dehydratase</fullName>
    </alternativeName>
    <alternativeName>
        <fullName evidence="4">Pterin carbinolamine dehydratase</fullName>
        <shortName evidence="4">PCD</shortName>
    </alternativeName>
</protein>
<dbReference type="Pfam" id="PF01329">
    <property type="entry name" value="Pterin_4a"/>
    <property type="match status" value="1"/>
</dbReference>
<reference evidence="5 6" key="1">
    <citation type="submission" date="2015-07" db="EMBL/GenBank/DDBJ databases">
        <title>Genome sequence of Levilinea saccharolytica DSM 16555.</title>
        <authorList>
            <person name="Hemp J."/>
            <person name="Ward L.M."/>
            <person name="Pace L.A."/>
            <person name="Fischer W.W."/>
        </authorList>
    </citation>
    <scope>NUCLEOTIDE SEQUENCE [LARGE SCALE GENOMIC DNA]</scope>
    <source>
        <strain evidence="5 6">KIBI-1</strain>
    </source>
</reference>
<dbReference type="EMBL" id="LGCM01000035">
    <property type="protein sequence ID" value="KPL81855.1"/>
    <property type="molecule type" value="Genomic_DNA"/>
</dbReference>
<dbReference type="RefSeq" id="WP_062418099.1">
    <property type="nucleotide sequence ID" value="NZ_DF967974.1"/>
</dbReference>
<organism evidence="5 6">
    <name type="scientific">Levilinea saccharolytica</name>
    <dbReference type="NCBI Taxonomy" id="229921"/>
    <lineage>
        <taxon>Bacteria</taxon>
        <taxon>Bacillati</taxon>
        <taxon>Chloroflexota</taxon>
        <taxon>Anaerolineae</taxon>
        <taxon>Anaerolineales</taxon>
        <taxon>Anaerolineaceae</taxon>
        <taxon>Levilinea</taxon>
    </lineage>
</organism>
<evidence type="ECO:0000256" key="3">
    <source>
        <dbReference type="ARBA" id="ARBA00023239"/>
    </source>
</evidence>
<gene>
    <name evidence="5" type="ORF">ADN01_09805</name>
</gene>